<dbReference type="InterPro" id="IPR036116">
    <property type="entry name" value="FN3_sf"/>
</dbReference>
<keyword evidence="3" id="KW-1185">Reference proteome</keyword>
<accession>A0A840TLX2</accession>
<dbReference type="SUPFAM" id="SSF49265">
    <property type="entry name" value="Fibronectin type III"/>
    <property type="match status" value="1"/>
</dbReference>
<evidence type="ECO:0000313" key="2">
    <source>
        <dbReference type="EMBL" id="MBB5282233.1"/>
    </source>
</evidence>
<reference evidence="2 3" key="1">
    <citation type="submission" date="2020-08" db="EMBL/GenBank/DDBJ databases">
        <title>Genomic Encyclopedia of Type Strains, Phase IV (KMG-IV): sequencing the most valuable type-strain genomes for metagenomic binning, comparative biology and taxonomic classification.</title>
        <authorList>
            <person name="Goeker M."/>
        </authorList>
    </citation>
    <scope>NUCLEOTIDE SEQUENCE [LARGE SCALE GENOMIC DNA]</scope>
    <source>
        <strain evidence="2 3">DSM 105074</strain>
    </source>
</reference>
<organism evidence="2 3">
    <name type="scientific">Rhabdobacter roseus</name>
    <dbReference type="NCBI Taxonomy" id="1655419"/>
    <lineage>
        <taxon>Bacteria</taxon>
        <taxon>Pseudomonadati</taxon>
        <taxon>Bacteroidota</taxon>
        <taxon>Cytophagia</taxon>
        <taxon>Cytophagales</taxon>
        <taxon>Cytophagaceae</taxon>
        <taxon>Rhabdobacter</taxon>
    </lineage>
</organism>
<keyword evidence="1" id="KW-0732">Signal</keyword>
<sequence length="650" mass="70846">MLNKVVVGCILWLALAGFGTIRAQDFCSGSGGGFSINGVGGTVAVTGCAPFNVTVTNTVAGANNLAYNFDYKGENVPGTSTATTFRYTQPGRYRILQVGSSGATGIALCREVIVVDRTPPNVQIIPCSGNKVKVIVTDNNVARQYDQLEIDWNDPAASNDFINKGETLEREHTYSGTGQRQVSVRGVYWDTQGSCDGSEWVARTVILSSIQLNTVAISRVEARADGTFTLSYLGIQDVESEVLLQPAGGTYAATGVKNNRGGNQQMTASLPTSGGPYQVRLRTTDACGNALESNEVAVMQLTAQAENEQNVLSWNRYAPANGFTQYQLLRDGVVIQRFTNIANLTYTDTDVQCGETYRYQVIAVSATVQSLSAPVEIMAVSTQKPDAITQAIVSVEQDGSVSLIAFPPAQGQTTTYKMVFERSENLAGPYVEVGVADNTNRYSDATARTSERSYCYRILYENACGNRSDPSEVLCTVWLSRSGSNLRWTPDRPFTDAIGTYFVIKYNTNGTSAETGVGTSQNYDPRLDDPDQQEFTYQVRVRSGNGSFLSYSNVIDFRREAALFLPDAFSPNGDNINDVFRVQGTFFDAFQMIIYNKWGEVIFSSTDASQGWDGTVRGERAPEGNYVYKVEIKDNTGKPFVKTGSLLLLR</sequence>
<dbReference type="InterPro" id="IPR026341">
    <property type="entry name" value="T9SS_type_B"/>
</dbReference>
<dbReference type="InterPro" id="IPR035986">
    <property type="entry name" value="PKD_dom_sf"/>
</dbReference>
<dbReference type="SUPFAM" id="SSF49299">
    <property type="entry name" value="PKD domain"/>
    <property type="match status" value="1"/>
</dbReference>
<proteinExistence type="predicted"/>
<feature type="chain" id="PRO_5032745301" evidence="1">
    <location>
        <begin position="24"/>
        <end position="650"/>
    </location>
</feature>
<evidence type="ECO:0000256" key="1">
    <source>
        <dbReference type="SAM" id="SignalP"/>
    </source>
</evidence>
<gene>
    <name evidence="2" type="ORF">HNQ92_000354</name>
</gene>
<dbReference type="RefSeq" id="WP_184169991.1">
    <property type="nucleotide sequence ID" value="NZ_JACHGF010000001.1"/>
</dbReference>
<dbReference type="NCBIfam" id="TIGR04131">
    <property type="entry name" value="Bac_Flav_CTERM"/>
    <property type="match status" value="1"/>
</dbReference>
<dbReference type="AlphaFoldDB" id="A0A840TLX2"/>
<dbReference type="Gene3D" id="2.60.40.10">
    <property type="entry name" value="Immunoglobulins"/>
    <property type="match status" value="1"/>
</dbReference>
<feature type="signal peptide" evidence="1">
    <location>
        <begin position="1"/>
        <end position="23"/>
    </location>
</feature>
<dbReference type="Proteomes" id="UP000557307">
    <property type="component" value="Unassembled WGS sequence"/>
</dbReference>
<protein>
    <submittedName>
        <fullName evidence="2">Gliding motility-associated-like protein</fullName>
    </submittedName>
</protein>
<name>A0A840TLX2_9BACT</name>
<dbReference type="Pfam" id="PF13585">
    <property type="entry name" value="CHU_C"/>
    <property type="match status" value="1"/>
</dbReference>
<dbReference type="EMBL" id="JACHGF010000001">
    <property type="protein sequence ID" value="MBB5282233.1"/>
    <property type="molecule type" value="Genomic_DNA"/>
</dbReference>
<comment type="caution">
    <text evidence="2">The sequence shown here is derived from an EMBL/GenBank/DDBJ whole genome shotgun (WGS) entry which is preliminary data.</text>
</comment>
<dbReference type="InterPro" id="IPR013783">
    <property type="entry name" value="Ig-like_fold"/>
</dbReference>
<evidence type="ECO:0000313" key="3">
    <source>
        <dbReference type="Proteomes" id="UP000557307"/>
    </source>
</evidence>